<sequence>MIEFTNPLLPAFTTERLAVPSMQYSLASALHPAFLLLCTMGFLSAANLIKHAYHYLKATNMVPVKKFTYSLLLCILLGLRRHPLAYVGLDASLPPSPLERIRIAALITPFVRFEAGLRPLASRLDANLPRPPGTPQVGHSYGGSLWAWFRPVRVASRHLAICVAALAHDLFFRTNLFETAMKQGARALAIACGAHLGDPYFEALHIAFGVLVTLEENIPPESVLEIAKFVGAAVDIRPIPFSGAPIHAGNTTCDAPESTTDSDEYF</sequence>
<gene>
    <name evidence="2" type="ORF">CcaverHIS019_0607300</name>
</gene>
<keyword evidence="1" id="KW-0812">Transmembrane</keyword>
<dbReference type="AlphaFoldDB" id="A0AA48L9E0"/>
<keyword evidence="3" id="KW-1185">Reference proteome</keyword>
<organism evidence="2 3">
    <name type="scientific">Cutaneotrichosporon cavernicola</name>
    <dbReference type="NCBI Taxonomy" id="279322"/>
    <lineage>
        <taxon>Eukaryota</taxon>
        <taxon>Fungi</taxon>
        <taxon>Dikarya</taxon>
        <taxon>Basidiomycota</taxon>
        <taxon>Agaricomycotina</taxon>
        <taxon>Tremellomycetes</taxon>
        <taxon>Trichosporonales</taxon>
        <taxon>Trichosporonaceae</taxon>
        <taxon>Cutaneotrichosporon</taxon>
    </lineage>
</organism>
<evidence type="ECO:0000313" key="2">
    <source>
        <dbReference type="EMBL" id="BEI94271.1"/>
    </source>
</evidence>
<keyword evidence="1" id="KW-0472">Membrane</keyword>
<dbReference type="Proteomes" id="UP001233271">
    <property type="component" value="Chromosome 6"/>
</dbReference>
<dbReference type="KEGG" id="ccac:CcaHIS019_0607300"/>
<dbReference type="GeneID" id="85498141"/>
<dbReference type="RefSeq" id="XP_060459536.1">
    <property type="nucleotide sequence ID" value="XM_060603219.1"/>
</dbReference>
<reference evidence="2" key="1">
    <citation type="journal article" date="2023" name="BMC Genomics">
        <title>Chromosome-level genome assemblies of Cutaneotrichosporon spp. (Trichosporonales, Basidiomycota) reveal imbalanced evolution between nucleotide sequences and chromosome synteny.</title>
        <authorList>
            <person name="Kobayashi Y."/>
            <person name="Kayamori A."/>
            <person name="Aoki K."/>
            <person name="Shiwa Y."/>
            <person name="Matsutani M."/>
            <person name="Fujita N."/>
            <person name="Sugita T."/>
            <person name="Iwasaki W."/>
            <person name="Tanaka N."/>
            <person name="Takashima M."/>
        </authorList>
    </citation>
    <scope>NUCLEOTIDE SEQUENCE</scope>
    <source>
        <strain evidence="2">HIS019</strain>
    </source>
</reference>
<accession>A0AA48L9E0</accession>
<evidence type="ECO:0000313" key="3">
    <source>
        <dbReference type="Proteomes" id="UP001233271"/>
    </source>
</evidence>
<dbReference type="EMBL" id="AP028217">
    <property type="protein sequence ID" value="BEI94271.1"/>
    <property type="molecule type" value="Genomic_DNA"/>
</dbReference>
<feature type="transmembrane region" description="Helical" evidence="1">
    <location>
        <begin position="29"/>
        <end position="49"/>
    </location>
</feature>
<protein>
    <submittedName>
        <fullName evidence="2">Uncharacterized protein</fullName>
    </submittedName>
</protein>
<name>A0AA48L9E0_9TREE</name>
<evidence type="ECO:0000256" key="1">
    <source>
        <dbReference type="SAM" id="Phobius"/>
    </source>
</evidence>
<keyword evidence="1" id="KW-1133">Transmembrane helix</keyword>
<proteinExistence type="predicted"/>